<dbReference type="GeneID" id="63918222"/>
<dbReference type="RefSeq" id="XP_040878993.1">
    <property type="nucleotide sequence ID" value="XM_041024849.1"/>
</dbReference>
<dbReference type="AlphaFoldDB" id="A0A074VML9"/>
<evidence type="ECO:0000313" key="2">
    <source>
        <dbReference type="EMBL" id="KEQ61970.1"/>
    </source>
</evidence>
<organism evidence="2 3">
    <name type="scientific">Aureobasidium melanogenum (strain CBS 110374)</name>
    <name type="common">Aureobasidium pullulans var. melanogenum</name>
    <dbReference type="NCBI Taxonomy" id="1043003"/>
    <lineage>
        <taxon>Eukaryota</taxon>
        <taxon>Fungi</taxon>
        <taxon>Dikarya</taxon>
        <taxon>Ascomycota</taxon>
        <taxon>Pezizomycotina</taxon>
        <taxon>Dothideomycetes</taxon>
        <taxon>Dothideomycetidae</taxon>
        <taxon>Dothideales</taxon>
        <taxon>Saccotheciaceae</taxon>
        <taxon>Aureobasidium</taxon>
    </lineage>
</organism>
<accession>A0A074VML9</accession>
<keyword evidence="3" id="KW-1185">Reference proteome</keyword>
<dbReference type="EMBL" id="KL584836">
    <property type="protein sequence ID" value="KEQ61970.1"/>
    <property type="molecule type" value="Genomic_DNA"/>
</dbReference>
<dbReference type="HOGENOM" id="CLU_1517570_0_0_1"/>
<dbReference type="Proteomes" id="UP000030672">
    <property type="component" value="Unassembled WGS sequence"/>
</dbReference>
<gene>
    <name evidence="2" type="ORF">M437DRAFT_66913</name>
</gene>
<feature type="region of interest" description="Disordered" evidence="1">
    <location>
        <begin position="27"/>
        <end position="99"/>
    </location>
</feature>
<feature type="compositionally biased region" description="Low complexity" evidence="1">
    <location>
        <begin position="66"/>
        <end position="99"/>
    </location>
</feature>
<evidence type="ECO:0000256" key="1">
    <source>
        <dbReference type="SAM" id="MobiDB-lite"/>
    </source>
</evidence>
<protein>
    <submittedName>
        <fullName evidence="2">Uncharacterized protein</fullName>
    </submittedName>
</protein>
<reference evidence="2 3" key="1">
    <citation type="journal article" date="2014" name="BMC Genomics">
        <title>Genome sequencing of four Aureobasidium pullulans varieties: biotechnological potential, stress tolerance, and description of new species.</title>
        <authorList>
            <person name="Gostin Ar C."/>
            <person name="Ohm R.A."/>
            <person name="Kogej T."/>
            <person name="Sonjak S."/>
            <person name="Turk M."/>
            <person name="Zajc J."/>
            <person name="Zalar P."/>
            <person name="Grube M."/>
            <person name="Sun H."/>
            <person name="Han J."/>
            <person name="Sharma A."/>
            <person name="Chiniquy J."/>
            <person name="Ngan C.Y."/>
            <person name="Lipzen A."/>
            <person name="Barry K."/>
            <person name="Grigoriev I.V."/>
            <person name="Gunde-Cimerman N."/>
        </authorList>
    </citation>
    <scope>NUCLEOTIDE SEQUENCE [LARGE SCALE GENOMIC DNA]</scope>
    <source>
        <strain evidence="2 3">CBS 110374</strain>
    </source>
</reference>
<evidence type="ECO:0000313" key="3">
    <source>
        <dbReference type="Proteomes" id="UP000030672"/>
    </source>
</evidence>
<name>A0A074VML9_AURM1</name>
<feature type="compositionally biased region" description="Polar residues" evidence="1">
    <location>
        <begin position="27"/>
        <end position="65"/>
    </location>
</feature>
<sequence>MATPNQHTATTLPIHGAINTAITAQETPSVSQTNNSIPHYNIGAQSSANNPPPSQQHNSLPHQLISNQPSSNNTSNTTTTQPSSCPSNNNTSDNTTPSLYQNLTTTLAKNTTNIKNVPPHIKILNPPPEPKDWNTMTLAERLEATTALPLQGFEEYEWRIQSEEAGMSTWPIRKRGK</sequence>
<proteinExistence type="predicted"/>